<gene>
    <name evidence="4" type="ORF">F8M41_009686</name>
</gene>
<dbReference type="GO" id="GO:0000724">
    <property type="term" value="P:double-strand break repair via homologous recombination"/>
    <property type="evidence" value="ECO:0007669"/>
    <property type="project" value="TreeGrafter"/>
</dbReference>
<evidence type="ECO:0000256" key="2">
    <source>
        <dbReference type="ARBA" id="ARBA00023242"/>
    </source>
</evidence>
<feature type="domain" description="RecA family profile 1" evidence="3">
    <location>
        <begin position="68"/>
        <end position="251"/>
    </location>
</feature>
<organism evidence="4 5">
    <name type="scientific">Gigaspora margarita</name>
    <dbReference type="NCBI Taxonomy" id="4874"/>
    <lineage>
        <taxon>Eukaryota</taxon>
        <taxon>Fungi</taxon>
        <taxon>Fungi incertae sedis</taxon>
        <taxon>Mucoromycota</taxon>
        <taxon>Glomeromycotina</taxon>
        <taxon>Glomeromycetes</taxon>
        <taxon>Diversisporales</taxon>
        <taxon>Gigasporaceae</taxon>
        <taxon>Gigaspora</taxon>
    </lineage>
</organism>
<dbReference type="InterPro" id="IPR013632">
    <property type="entry name" value="Rad51_C"/>
</dbReference>
<evidence type="ECO:0000256" key="1">
    <source>
        <dbReference type="ARBA" id="ARBA00004123"/>
    </source>
</evidence>
<dbReference type="GO" id="GO:0003697">
    <property type="term" value="F:single-stranded DNA binding"/>
    <property type="evidence" value="ECO:0007669"/>
    <property type="project" value="TreeGrafter"/>
</dbReference>
<dbReference type="GO" id="GO:0000723">
    <property type="term" value="P:telomere maintenance"/>
    <property type="evidence" value="ECO:0007669"/>
    <property type="project" value="TreeGrafter"/>
</dbReference>
<accession>A0A8H4AUW1</accession>
<keyword evidence="2" id="KW-0539">Nucleus</keyword>
<evidence type="ECO:0000259" key="3">
    <source>
        <dbReference type="PROSITE" id="PS50162"/>
    </source>
</evidence>
<dbReference type="GO" id="GO:0042148">
    <property type="term" value="P:DNA strand invasion"/>
    <property type="evidence" value="ECO:0007669"/>
    <property type="project" value="TreeGrafter"/>
</dbReference>
<dbReference type="GO" id="GO:0016787">
    <property type="term" value="F:hydrolase activity"/>
    <property type="evidence" value="ECO:0007669"/>
    <property type="project" value="UniProtKB-KW"/>
</dbReference>
<dbReference type="AlphaFoldDB" id="A0A8H4AUW1"/>
<comment type="caution">
    <text evidence="4">The sequence shown here is derived from an EMBL/GenBank/DDBJ whole genome shotgun (WGS) entry which is preliminary data.</text>
</comment>
<keyword evidence="4" id="KW-0378">Hydrolase</keyword>
<sequence length="342" mass="39075">MSNINQTKSPRVPEELKVLFGEVNVGKYCKRHSVTPEEFQTIRCQVIERNKVLPKNGLDMLNELKARDSRRLSIGYANIDELLGGGLQPGDITEISGESTTGKTRLCYSALLSITCLNKENTALFIDTKNGSCANYIRTLFLESDQFADARERGMDVDSISDRIHIQKGCVYEDDLLNVIEDLNLQFQQKEINNFYLNLKLIVIDSISSVFSPLLGYNIDHYPYSRITIFIRTLRNLAKKYNITILITNSVQYARPYDHKSVFSINKKPALGQTWTYLTDTTLFLSLGDDSDQRVYINRQGCEILGVPRICEVLRSRKNLVVGRYCTFYMGYTEFFPEFAAI</sequence>
<dbReference type="SUPFAM" id="SSF52540">
    <property type="entry name" value="P-loop containing nucleoside triphosphate hydrolases"/>
    <property type="match status" value="1"/>
</dbReference>
<dbReference type="Pfam" id="PF08423">
    <property type="entry name" value="Rad51"/>
    <property type="match status" value="1"/>
</dbReference>
<dbReference type="InterPro" id="IPR051988">
    <property type="entry name" value="HRR_RAD51_Paralog"/>
</dbReference>
<dbReference type="GO" id="GO:0140664">
    <property type="term" value="F:ATP-dependent DNA damage sensor activity"/>
    <property type="evidence" value="ECO:0007669"/>
    <property type="project" value="InterPro"/>
</dbReference>
<name>A0A8H4AUW1_GIGMA</name>
<dbReference type="GO" id="GO:0005524">
    <property type="term" value="F:ATP binding"/>
    <property type="evidence" value="ECO:0007669"/>
    <property type="project" value="InterPro"/>
</dbReference>
<dbReference type="PANTHER" id="PTHR46457">
    <property type="entry name" value="DNA REPAIR PROTEIN RAD51 HOMOLOG 4"/>
    <property type="match status" value="1"/>
</dbReference>
<dbReference type="GO" id="GO:0007131">
    <property type="term" value="P:reciprocal meiotic recombination"/>
    <property type="evidence" value="ECO:0007669"/>
    <property type="project" value="TreeGrafter"/>
</dbReference>
<comment type="subcellular location">
    <subcellularLocation>
        <location evidence="1">Nucleus</location>
    </subcellularLocation>
</comment>
<dbReference type="InterPro" id="IPR027417">
    <property type="entry name" value="P-loop_NTPase"/>
</dbReference>
<dbReference type="OrthoDB" id="336321at2759"/>
<dbReference type="InterPro" id="IPR020588">
    <property type="entry name" value="RecA_ATP-bd"/>
</dbReference>
<keyword evidence="5" id="KW-1185">Reference proteome</keyword>
<dbReference type="PANTHER" id="PTHR46457:SF1">
    <property type="entry name" value="DNA REPAIR PROTEIN RAD51 HOMOLOG 4"/>
    <property type="match status" value="1"/>
</dbReference>
<dbReference type="GO" id="GO:0005657">
    <property type="term" value="C:replication fork"/>
    <property type="evidence" value="ECO:0007669"/>
    <property type="project" value="TreeGrafter"/>
</dbReference>
<dbReference type="GO" id="GO:0005815">
    <property type="term" value="C:microtubule organizing center"/>
    <property type="evidence" value="ECO:0007669"/>
    <property type="project" value="TreeGrafter"/>
</dbReference>
<proteinExistence type="predicted"/>
<dbReference type="PROSITE" id="PS50162">
    <property type="entry name" value="RECA_2"/>
    <property type="match status" value="1"/>
</dbReference>
<dbReference type="Gene3D" id="3.40.50.300">
    <property type="entry name" value="P-loop containing nucleotide triphosphate hydrolases"/>
    <property type="match status" value="1"/>
</dbReference>
<dbReference type="GO" id="GO:0000400">
    <property type="term" value="F:four-way junction DNA binding"/>
    <property type="evidence" value="ECO:0007669"/>
    <property type="project" value="TreeGrafter"/>
</dbReference>
<dbReference type="GO" id="GO:0033063">
    <property type="term" value="C:Rad51B-Rad51C-Rad51D-XRCC2 complex"/>
    <property type="evidence" value="ECO:0007669"/>
    <property type="project" value="TreeGrafter"/>
</dbReference>
<evidence type="ECO:0000313" key="4">
    <source>
        <dbReference type="EMBL" id="KAF0535223.1"/>
    </source>
</evidence>
<dbReference type="Proteomes" id="UP000439903">
    <property type="component" value="Unassembled WGS sequence"/>
</dbReference>
<reference evidence="4 5" key="1">
    <citation type="journal article" date="2019" name="Environ. Microbiol.">
        <title>At the nexus of three kingdoms: the genome of the mycorrhizal fungus Gigaspora margarita provides insights into plant, endobacterial and fungal interactions.</title>
        <authorList>
            <person name="Venice F."/>
            <person name="Ghignone S."/>
            <person name="Salvioli di Fossalunga A."/>
            <person name="Amselem J."/>
            <person name="Novero M."/>
            <person name="Xianan X."/>
            <person name="Sedzielewska Toro K."/>
            <person name="Morin E."/>
            <person name="Lipzen A."/>
            <person name="Grigoriev I.V."/>
            <person name="Henrissat B."/>
            <person name="Martin F.M."/>
            <person name="Bonfante P."/>
        </authorList>
    </citation>
    <scope>NUCLEOTIDE SEQUENCE [LARGE SCALE GENOMIC DNA]</scope>
    <source>
        <strain evidence="4 5">BEG34</strain>
    </source>
</reference>
<evidence type="ECO:0000313" key="5">
    <source>
        <dbReference type="Proteomes" id="UP000439903"/>
    </source>
</evidence>
<protein>
    <submittedName>
        <fullName evidence="4">P-loop containing nucleoside triphosphate hydrolase protein</fullName>
    </submittedName>
</protein>
<dbReference type="EMBL" id="WTPW01000207">
    <property type="protein sequence ID" value="KAF0535223.1"/>
    <property type="molecule type" value="Genomic_DNA"/>
</dbReference>